<name>A0ABT2YBG9_9MOLU</name>
<comment type="caution">
    <text evidence="1">The sequence shown here is derived from an EMBL/GenBank/DDBJ whole genome shotgun (WGS) entry which is preliminary data.</text>
</comment>
<organism evidence="1 2">
    <name type="scientific">Paracholeplasma manati</name>
    <dbReference type="NCBI Taxonomy" id="591373"/>
    <lineage>
        <taxon>Bacteria</taxon>
        <taxon>Bacillati</taxon>
        <taxon>Mycoplasmatota</taxon>
        <taxon>Mollicutes</taxon>
        <taxon>Acholeplasmatales</taxon>
        <taxon>Acholeplasmataceae</taxon>
        <taxon>Paracholeplasma</taxon>
    </lineage>
</organism>
<keyword evidence="2" id="KW-1185">Reference proteome</keyword>
<gene>
    <name evidence="1" type="ORF">N7548_01550</name>
</gene>
<proteinExistence type="predicted"/>
<dbReference type="SUPFAM" id="SSF56235">
    <property type="entry name" value="N-terminal nucleophile aminohydrolases (Ntn hydrolases)"/>
    <property type="match status" value="1"/>
</dbReference>
<dbReference type="Gene3D" id="3.60.20.10">
    <property type="entry name" value="Glutamine Phosphoribosylpyrophosphate, subunit 1, domain 1"/>
    <property type="match status" value="1"/>
</dbReference>
<accession>A0ABT2YBG9</accession>
<dbReference type="InterPro" id="IPR001353">
    <property type="entry name" value="Proteasome_sua/b"/>
</dbReference>
<dbReference type="CDD" id="cd01901">
    <property type="entry name" value="Ntn_hydrolase"/>
    <property type="match status" value="1"/>
</dbReference>
<reference evidence="1" key="1">
    <citation type="submission" date="2022-09" db="EMBL/GenBank/DDBJ databases">
        <title>Novel Mycoplasma species identified in domestic and wild animals.</title>
        <authorList>
            <person name="Volokhov D.V."/>
            <person name="Furtak V.A."/>
            <person name="Zagorodnyaya T.A."/>
        </authorList>
    </citation>
    <scope>NUCLEOTIDE SEQUENCE</scope>
    <source>
        <strain evidence="1">Oakley</strain>
    </source>
</reference>
<dbReference type="InterPro" id="IPR029055">
    <property type="entry name" value="Ntn_hydrolases_N"/>
</dbReference>
<dbReference type="Proteomes" id="UP001177160">
    <property type="component" value="Unassembled WGS sequence"/>
</dbReference>
<sequence>MSLVIAIKHGEIVYFGADTQTTIGDGKIFSSFEEEYKIISLGHGIVVGLSGYVSSIQQITFHPEWFDGLENQPLSKKYLVTEVLPKLFKELKSYDQLTTTSNGAKTLSMSIIIAKRDKLFRIYDSGAVVEIPEFVAIGSGQSYALAFYRIHKPIKDVNQFIVNAIAFTDEYVNSVGGQVTLMDTDTLKIEKRNSQLCL</sequence>
<protein>
    <submittedName>
        <fullName evidence="1">Uncharacterized protein</fullName>
    </submittedName>
</protein>
<evidence type="ECO:0000313" key="2">
    <source>
        <dbReference type="Proteomes" id="UP001177160"/>
    </source>
</evidence>
<dbReference type="EMBL" id="JAOVQM010000001">
    <property type="protein sequence ID" value="MCV2231513.1"/>
    <property type="molecule type" value="Genomic_DNA"/>
</dbReference>
<evidence type="ECO:0000313" key="1">
    <source>
        <dbReference type="EMBL" id="MCV2231513.1"/>
    </source>
</evidence>
<dbReference type="Pfam" id="PF00227">
    <property type="entry name" value="Proteasome"/>
    <property type="match status" value="1"/>
</dbReference>
<dbReference type="RefSeq" id="WP_263607636.1">
    <property type="nucleotide sequence ID" value="NZ_JAOVQM010000001.1"/>
</dbReference>